<reference evidence="1 2" key="1">
    <citation type="submission" date="2014-11" db="EMBL/GenBank/DDBJ databases">
        <title>Draft Genome Sequences of Nine Bacillus subtilis Strains that Form Spores with High Heat-Resistance.</title>
        <authorList>
            <person name="Krawcyk A.O."/>
            <person name="Berendsen E.M."/>
            <person name="de Jong A."/>
            <person name="Holsappel S."/>
            <person name="Eijlander R.T."/>
            <person name="Wells-Bennik M."/>
            <person name="Kuipers O.P."/>
        </authorList>
    </citation>
    <scope>NUCLEOTIDE SEQUENCE [LARGE SCALE GENOMIC DNA]</scope>
    <source>
        <strain evidence="1 2">B4067</strain>
    </source>
</reference>
<proteinExistence type="predicted"/>
<evidence type="ECO:0000313" key="2">
    <source>
        <dbReference type="Proteomes" id="UP000031970"/>
    </source>
</evidence>
<dbReference type="EMBL" id="JSXS01000050">
    <property type="protein sequence ID" value="KIL31761.1"/>
    <property type="molecule type" value="Genomic_DNA"/>
</dbReference>
<organism evidence="1 2">
    <name type="scientific">Bacillus subtilis subsp. subtilis</name>
    <dbReference type="NCBI Taxonomy" id="135461"/>
    <lineage>
        <taxon>Bacteria</taxon>
        <taxon>Bacillati</taxon>
        <taxon>Bacillota</taxon>
        <taxon>Bacilli</taxon>
        <taxon>Bacillales</taxon>
        <taxon>Bacillaceae</taxon>
        <taxon>Bacillus</taxon>
    </lineage>
</organism>
<dbReference type="AlphaFoldDB" id="A0ABD3ZUG4"/>
<sequence length="94" mass="10559">MPNTPDTAARVFSSPLSSMTPIDYGHAGLHHKNQKKVLTKLQKGILNAAKDSKKIIIVCMTFKKSLKLKKNSFFHFFSLLKFSSENAILSDFMV</sequence>
<accession>A0ABD3ZUG4</accession>
<dbReference type="Proteomes" id="UP000031970">
    <property type="component" value="Unassembled WGS sequence"/>
</dbReference>
<protein>
    <submittedName>
        <fullName evidence="1">Uncharacterized protein</fullName>
    </submittedName>
</protein>
<name>A0ABD3ZUG4_BACIU</name>
<comment type="caution">
    <text evidence="1">The sequence shown here is derived from an EMBL/GenBank/DDBJ whole genome shotgun (WGS) entry which is preliminary data.</text>
</comment>
<gene>
    <name evidence="1" type="ORF">B4067_1608</name>
</gene>
<evidence type="ECO:0000313" key="1">
    <source>
        <dbReference type="EMBL" id="KIL31761.1"/>
    </source>
</evidence>